<name>A0A1X7TMX2_AMPQE</name>
<dbReference type="AlphaFoldDB" id="A0A1X7TMX2"/>
<proteinExistence type="predicted"/>
<dbReference type="EnsemblMetazoa" id="Aqu2.1.16286_001">
    <property type="protein sequence ID" value="Aqu2.1.16286_001"/>
    <property type="gene ID" value="Aqu2.1.16286"/>
</dbReference>
<accession>A0A1X7TMX2</accession>
<dbReference type="InParanoid" id="A0A1X7TMX2"/>
<evidence type="ECO:0000313" key="1">
    <source>
        <dbReference type="EnsemblMetazoa" id="Aqu2.1.16286_001"/>
    </source>
</evidence>
<protein>
    <submittedName>
        <fullName evidence="1">Uncharacterized protein</fullName>
    </submittedName>
</protein>
<reference evidence="1" key="1">
    <citation type="submission" date="2017-05" db="UniProtKB">
        <authorList>
            <consortium name="EnsemblMetazoa"/>
        </authorList>
    </citation>
    <scope>IDENTIFICATION</scope>
</reference>
<organism evidence="1">
    <name type="scientific">Amphimedon queenslandica</name>
    <name type="common">Sponge</name>
    <dbReference type="NCBI Taxonomy" id="400682"/>
    <lineage>
        <taxon>Eukaryota</taxon>
        <taxon>Metazoa</taxon>
        <taxon>Porifera</taxon>
        <taxon>Demospongiae</taxon>
        <taxon>Heteroscleromorpha</taxon>
        <taxon>Haplosclerida</taxon>
        <taxon>Niphatidae</taxon>
        <taxon>Amphimedon</taxon>
    </lineage>
</organism>
<sequence>MQQVIKKNQLVFLTSQKKQSLAGHKLDDFDSDFSSHPADTLKKHGLDPKYIVSQGYDGASVMSGKNSGVQKLIKEVAP</sequence>